<dbReference type="EMBL" id="JALKCH010000006">
    <property type="protein sequence ID" value="MCK0197333.1"/>
    <property type="molecule type" value="Genomic_DNA"/>
</dbReference>
<keyword evidence="3" id="KW-1185">Reference proteome</keyword>
<dbReference type="InterPro" id="IPR036890">
    <property type="entry name" value="HATPase_C_sf"/>
</dbReference>
<dbReference type="Pfam" id="PF13581">
    <property type="entry name" value="HATPase_c_2"/>
    <property type="match status" value="1"/>
</dbReference>
<name>A0ABT0DBK1_9HYPH</name>
<reference evidence="2 3" key="1">
    <citation type="submission" date="2022-04" db="EMBL/GenBank/DDBJ databases">
        <authorList>
            <person name="Grouzdev D.S."/>
            <person name="Pantiukh K.S."/>
            <person name="Krutkina M.S."/>
        </authorList>
    </citation>
    <scope>NUCLEOTIDE SEQUENCE [LARGE SCALE GENOMIC DNA]</scope>
    <source>
        <strain evidence="2 3">6x-1</strain>
    </source>
</reference>
<sequence>MADEVGADSGDGFAGGDSLALAPELNELPRAAGWLEALANRDGLPEAVLFKLQLGLEEALVNVLSYAFPAEGKARAQIRLDYARATGLARLRITDNGVPFDPTCKPDVVNAASIEEAEVGGHGIQLMRHLLDEFSYCHVDGNNRLILGTRLDTAG</sequence>
<accession>A0ABT0DBK1</accession>
<dbReference type="RefSeq" id="WP_247029034.1">
    <property type="nucleotide sequence ID" value="NZ_JALKCH010000006.1"/>
</dbReference>
<dbReference type="GO" id="GO:0005524">
    <property type="term" value="F:ATP binding"/>
    <property type="evidence" value="ECO:0007669"/>
    <property type="project" value="UniProtKB-KW"/>
</dbReference>
<keyword evidence="2" id="KW-0067">ATP-binding</keyword>
<evidence type="ECO:0000313" key="3">
    <source>
        <dbReference type="Proteomes" id="UP001203284"/>
    </source>
</evidence>
<evidence type="ECO:0000259" key="1">
    <source>
        <dbReference type="Pfam" id="PF13581"/>
    </source>
</evidence>
<proteinExistence type="predicted"/>
<dbReference type="Proteomes" id="UP001203284">
    <property type="component" value="Unassembled WGS sequence"/>
</dbReference>
<feature type="domain" description="Histidine kinase/HSP90-like ATPase" evidence="1">
    <location>
        <begin position="23"/>
        <end position="147"/>
    </location>
</feature>
<dbReference type="SUPFAM" id="SSF55874">
    <property type="entry name" value="ATPase domain of HSP90 chaperone/DNA topoisomerase II/histidine kinase"/>
    <property type="match status" value="1"/>
</dbReference>
<protein>
    <submittedName>
        <fullName evidence="2">ATP-binding protein</fullName>
    </submittedName>
</protein>
<keyword evidence="2" id="KW-0547">Nucleotide-binding</keyword>
<organism evidence="2 3">
    <name type="scientific">Ancylobacter crimeensis</name>
    <dbReference type="NCBI Taxonomy" id="2579147"/>
    <lineage>
        <taxon>Bacteria</taxon>
        <taxon>Pseudomonadati</taxon>
        <taxon>Pseudomonadota</taxon>
        <taxon>Alphaproteobacteria</taxon>
        <taxon>Hyphomicrobiales</taxon>
        <taxon>Xanthobacteraceae</taxon>
        <taxon>Ancylobacter</taxon>
    </lineage>
</organism>
<dbReference type="InterPro" id="IPR003594">
    <property type="entry name" value="HATPase_dom"/>
</dbReference>
<comment type="caution">
    <text evidence="2">The sequence shown here is derived from an EMBL/GenBank/DDBJ whole genome shotgun (WGS) entry which is preliminary data.</text>
</comment>
<evidence type="ECO:0000313" key="2">
    <source>
        <dbReference type="EMBL" id="MCK0197333.1"/>
    </source>
</evidence>
<dbReference type="CDD" id="cd16936">
    <property type="entry name" value="HATPase_RsbW-like"/>
    <property type="match status" value="1"/>
</dbReference>
<gene>
    <name evidence="2" type="ORF">MWN34_10455</name>
</gene>
<dbReference type="Gene3D" id="3.30.565.10">
    <property type="entry name" value="Histidine kinase-like ATPase, C-terminal domain"/>
    <property type="match status" value="1"/>
</dbReference>